<protein>
    <submittedName>
        <fullName evidence="1">Uncharacterized protein</fullName>
    </submittedName>
</protein>
<dbReference type="EMBL" id="CP039346">
    <property type="protein sequence ID" value="QCD82913.1"/>
    <property type="molecule type" value="Genomic_DNA"/>
</dbReference>
<sequence>MAVGNFENLSELLHRLAAQGLSSGVVSEVGVYHCGKLESSHEQTSKSSLLVWRLAVGSHPPGGGKETVGFWIWWRLAKGNIPPGDGDEIRSLLEHVRLAVWVVPPGDG</sequence>
<evidence type="ECO:0000313" key="2">
    <source>
        <dbReference type="Proteomes" id="UP000501690"/>
    </source>
</evidence>
<evidence type="ECO:0000313" key="1">
    <source>
        <dbReference type="EMBL" id="QCD82913.1"/>
    </source>
</evidence>
<dbReference type="AlphaFoldDB" id="A0A4D6L336"/>
<proteinExistence type="predicted"/>
<dbReference type="Proteomes" id="UP000501690">
    <property type="component" value="Linkage Group LG2"/>
</dbReference>
<organism evidence="1 2">
    <name type="scientific">Vigna unguiculata</name>
    <name type="common">Cowpea</name>
    <dbReference type="NCBI Taxonomy" id="3917"/>
    <lineage>
        <taxon>Eukaryota</taxon>
        <taxon>Viridiplantae</taxon>
        <taxon>Streptophyta</taxon>
        <taxon>Embryophyta</taxon>
        <taxon>Tracheophyta</taxon>
        <taxon>Spermatophyta</taxon>
        <taxon>Magnoliopsida</taxon>
        <taxon>eudicotyledons</taxon>
        <taxon>Gunneridae</taxon>
        <taxon>Pentapetalae</taxon>
        <taxon>rosids</taxon>
        <taxon>fabids</taxon>
        <taxon>Fabales</taxon>
        <taxon>Fabaceae</taxon>
        <taxon>Papilionoideae</taxon>
        <taxon>50 kb inversion clade</taxon>
        <taxon>NPAAA clade</taxon>
        <taxon>indigoferoid/millettioid clade</taxon>
        <taxon>Phaseoleae</taxon>
        <taxon>Vigna</taxon>
    </lineage>
</organism>
<accession>A0A4D6L336</accession>
<keyword evidence="2" id="KW-1185">Reference proteome</keyword>
<gene>
    <name evidence="1" type="ORF">DEO72_LG2g3255</name>
</gene>
<reference evidence="1 2" key="1">
    <citation type="submission" date="2019-04" db="EMBL/GenBank/DDBJ databases">
        <title>An improved genome assembly and genetic linkage map for asparagus bean, Vigna unguiculata ssp. sesquipedialis.</title>
        <authorList>
            <person name="Xia Q."/>
            <person name="Zhang R."/>
            <person name="Dong Y."/>
        </authorList>
    </citation>
    <scope>NUCLEOTIDE SEQUENCE [LARGE SCALE GENOMIC DNA]</scope>
    <source>
        <tissue evidence="1">Leaf</tissue>
    </source>
</reference>
<name>A0A4D6L336_VIGUN</name>